<evidence type="ECO:0000256" key="3">
    <source>
        <dbReference type="SAM" id="SignalP"/>
    </source>
</evidence>
<dbReference type="Proteomes" id="UP000256977">
    <property type="component" value="Unassembled WGS sequence"/>
</dbReference>
<dbReference type="GO" id="GO:0005975">
    <property type="term" value="P:carbohydrate metabolic process"/>
    <property type="evidence" value="ECO:0007669"/>
    <property type="project" value="InterPro"/>
</dbReference>
<keyword evidence="1" id="KW-0378">Hydrolase</keyword>
<dbReference type="GO" id="GO:0004565">
    <property type="term" value="F:beta-galactosidase activity"/>
    <property type="evidence" value="ECO:0007669"/>
    <property type="project" value="InterPro"/>
</dbReference>
<dbReference type="AlphaFoldDB" id="A0A3D9IRP0"/>
<organism evidence="5 6">
    <name type="scientific">Cohnella phaseoli</name>
    <dbReference type="NCBI Taxonomy" id="456490"/>
    <lineage>
        <taxon>Bacteria</taxon>
        <taxon>Bacillati</taxon>
        <taxon>Bacillota</taxon>
        <taxon>Bacilli</taxon>
        <taxon>Bacillales</taxon>
        <taxon>Paenibacillaceae</taxon>
        <taxon>Cohnella</taxon>
    </lineage>
</organism>
<dbReference type="Gene3D" id="3.20.20.80">
    <property type="entry name" value="Glycosidases"/>
    <property type="match status" value="2"/>
</dbReference>
<dbReference type="PROSITE" id="PS50022">
    <property type="entry name" value="FA58C_3"/>
    <property type="match status" value="1"/>
</dbReference>
<keyword evidence="2" id="KW-0326">Glycosidase</keyword>
<dbReference type="InterPro" id="IPR017853">
    <property type="entry name" value="GH"/>
</dbReference>
<keyword evidence="3" id="KW-0732">Signal</keyword>
<dbReference type="EMBL" id="QRDZ01000023">
    <property type="protein sequence ID" value="RED64412.1"/>
    <property type="molecule type" value="Genomic_DNA"/>
</dbReference>
<evidence type="ECO:0000313" key="5">
    <source>
        <dbReference type="EMBL" id="RED64412.1"/>
    </source>
</evidence>
<evidence type="ECO:0000256" key="1">
    <source>
        <dbReference type="ARBA" id="ARBA00022801"/>
    </source>
</evidence>
<feature type="signal peptide" evidence="3">
    <location>
        <begin position="1"/>
        <end position="26"/>
    </location>
</feature>
<gene>
    <name evidence="5" type="ORF">DFP98_12384</name>
</gene>
<evidence type="ECO:0000313" key="6">
    <source>
        <dbReference type="Proteomes" id="UP000256977"/>
    </source>
</evidence>
<reference evidence="5 6" key="1">
    <citation type="submission" date="2018-07" db="EMBL/GenBank/DDBJ databases">
        <title>Genomic Encyclopedia of Type Strains, Phase III (KMG-III): the genomes of soil and plant-associated and newly described type strains.</title>
        <authorList>
            <person name="Whitman W."/>
        </authorList>
    </citation>
    <scope>NUCLEOTIDE SEQUENCE [LARGE SCALE GENOMIC DNA]</scope>
    <source>
        <strain evidence="5 6">CECT 7287</strain>
    </source>
</reference>
<evidence type="ECO:0000256" key="2">
    <source>
        <dbReference type="ARBA" id="ARBA00023295"/>
    </source>
</evidence>
<dbReference type="SUPFAM" id="SSF49785">
    <property type="entry name" value="Galactose-binding domain-like"/>
    <property type="match status" value="1"/>
</dbReference>
<dbReference type="OrthoDB" id="1550466at2"/>
<dbReference type="SUPFAM" id="SSF51445">
    <property type="entry name" value="(Trans)glycosidases"/>
    <property type="match status" value="1"/>
</dbReference>
<name>A0A3D9IRP0_9BACL</name>
<dbReference type="Gene3D" id="2.60.120.260">
    <property type="entry name" value="Galactose-binding domain-like"/>
    <property type="match status" value="1"/>
</dbReference>
<accession>A0A3D9IRP0</accession>
<comment type="caution">
    <text evidence="5">The sequence shown here is derived from an EMBL/GenBank/DDBJ whole genome shotgun (WGS) entry which is preliminary data.</text>
</comment>
<feature type="domain" description="F5/8 type C" evidence="4">
    <location>
        <begin position="698"/>
        <end position="849"/>
    </location>
</feature>
<evidence type="ECO:0000259" key="4">
    <source>
        <dbReference type="PROSITE" id="PS50022"/>
    </source>
</evidence>
<dbReference type="InterPro" id="IPR013529">
    <property type="entry name" value="Glyco_hydro_42_N"/>
</dbReference>
<feature type="chain" id="PRO_5017771068" evidence="3">
    <location>
        <begin position="27"/>
        <end position="850"/>
    </location>
</feature>
<dbReference type="RefSeq" id="WP_116063397.1">
    <property type="nucleotide sequence ID" value="NZ_QRDZ01000023.1"/>
</dbReference>
<protein>
    <submittedName>
        <fullName evidence="5">Beta-galactosidase-like protein</fullName>
    </submittedName>
</protein>
<sequence length="850" mass="92835">MKKKAPFLLGLLAAIFVFSTVSSVQAAIPDPKVAPFPIGIFWSPSPQDTTFENYKQIKDMNATYVLLTNGVINQTLNDAALAQCAANGLKCVVQEERLDSYKFNELQNLGDGGDFLDYGHSYGQTFTTPYTPDIAIDTIELFMDENLPVSGQKMTLKLYDSPSKTTLIGSSSITGPAGTIHPTFYFYKWLTPNTTYYMELTADGPLAQSYVIYHTSDAYSGGTAYRDGVAQAGHDLWFNLHYARSMFIGGAEPYAADIAEITNHYKTNGAFLGYHLVDEPSAEKMVGLQSTIEKIRAADPDHLTYVNLLPTYAGNLGFGGQTGVFVNPTQSVGQSFKTNSKTTMISTVQLYIDKNQWGTNEPLTLKLWNSPAKTTLIAQQTLSGASTNYPQFTLNATVSPNTSYYWELTHGGGGDNSVGWVVKSTSGTEWEKDGTAYVAGSPSNGDFWFTLNQNLTAFSYEDYVYRWASKGPDFMMYDHYPFGVSGGISADYYSNMEIIRRQSLAASIDFWTYIQAVGITGMLRAPSEGEMRYQVYTSLAYGAKGINYFTYETPSGQGEPFHDGILLPNGTKNASYTYAQNINAEVLKLGPKLLSLTSQAVYHTGTLPAGTTALPSSFFLQPSNLADPLVIGYSTDADGRRYVMVTNRDTVNSRTVSFTLSPKPSAVTEISKTTGGEVATNYNPATGAMSAAFAPGEGRLYALPLAPANLAVHAAVTVSSEYSGWPKSRLTDGNRSTNFSTQTGITSDHAEWIVIDMGSPVVFNEVVLVGRTEPYGYPKDFKIQVWDGANWQDRVSRTNESQPASSAAISYTWGYSDTTNKIRISASGLRPDNNGHYVLQLGEVEVYNEP</sequence>
<dbReference type="InterPro" id="IPR000421">
    <property type="entry name" value="FA58C"/>
</dbReference>
<proteinExistence type="predicted"/>
<dbReference type="GO" id="GO:0009341">
    <property type="term" value="C:beta-galactosidase complex"/>
    <property type="evidence" value="ECO:0007669"/>
    <property type="project" value="InterPro"/>
</dbReference>
<dbReference type="InterPro" id="IPR008979">
    <property type="entry name" value="Galactose-bd-like_sf"/>
</dbReference>
<dbReference type="Pfam" id="PF00754">
    <property type="entry name" value="F5_F8_type_C"/>
    <property type="match status" value="1"/>
</dbReference>
<dbReference type="Pfam" id="PF02449">
    <property type="entry name" value="Glyco_hydro_42"/>
    <property type="match status" value="1"/>
</dbReference>
<keyword evidence="6" id="KW-1185">Reference proteome</keyword>